<comment type="caution">
    <text evidence="2">The sequence shown here is derived from an EMBL/GenBank/DDBJ whole genome shotgun (WGS) entry which is preliminary data.</text>
</comment>
<dbReference type="AlphaFoldDB" id="A0A9P9J2E0"/>
<keyword evidence="1" id="KW-0732">Signal</keyword>
<evidence type="ECO:0000313" key="3">
    <source>
        <dbReference type="Proteomes" id="UP000738349"/>
    </source>
</evidence>
<dbReference type="EMBL" id="JAGMUV010000011">
    <property type="protein sequence ID" value="KAH7140761.1"/>
    <property type="molecule type" value="Genomic_DNA"/>
</dbReference>
<keyword evidence="3" id="KW-1185">Reference proteome</keyword>
<evidence type="ECO:0000313" key="2">
    <source>
        <dbReference type="EMBL" id="KAH7140761.1"/>
    </source>
</evidence>
<name>A0A9P9J2E0_9HYPO</name>
<evidence type="ECO:0000256" key="1">
    <source>
        <dbReference type="SAM" id="SignalP"/>
    </source>
</evidence>
<feature type="chain" id="PRO_5040169939" description="Secreted protein" evidence="1">
    <location>
        <begin position="20"/>
        <end position="88"/>
    </location>
</feature>
<accession>A0A9P9J2E0</accession>
<dbReference type="Proteomes" id="UP000738349">
    <property type="component" value="Unassembled WGS sequence"/>
</dbReference>
<organism evidence="2 3">
    <name type="scientific">Dactylonectria macrodidyma</name>
    <dbReference type="NCBI Taxonomy" id="307937"/>
    <lineage>
        <taxon>Eukaryota</taxon>
        <taxon>Fungi</taxon>
        <taxon>Dikarya</taxon>
        <taxon>Ascomycota</taxon>
        <taxon>Pezizomycotina</taxon>
        <taxon>Sordariomycetes</taxon>
        <taxon>Hypocreomycetidae</taxon>
        <taxon>Hypocreales</taxon>
        <taxon>Nectriaceae</taxon>
        <taxon>Dactylonectria</taxon>
    </lineage>
</organism>
<gene>
    <name evidence="2" type="ORF">EDB81DRAFT_798801</name>
</gene>
<sequence length="88" mass="9686">MSWCSYLYCLCCVYCLCCAAHSAGMLSPLSTTEACMAGLGWPQHPNPCPQIGFWFTVAVCRSRHSRFLSLASVCLYDTLVVAQRPLST</sequence>
<reference evidence="2" key="1">
    <citation type="journal article" date="2021" name="Nat. Commun.">
        <title>Genetic determinants of endophytism in the Arabidopsis root mycobiome.</title>
        <authorList>
            <person name="Mesny F."/>
            <person name="Miyauchi S."/>
            <person name="Thiergart T."/>
            <person name="Pickel B."/>
            <person name="Atanasova L."/>
            <person name="Karlsson M."/>
            <person name="Huettel B."/>
            <person name="Barry K.W."/>
            <person name="Haridas S."/>
            <person name="Chen C."/>
            <person name="Bauer D."/>
            <person name="Andreopoulos W."/>
            <person name="Pangilinan J."/>
            <person name="LaButti K."/>
            <person name="Riley R."/>
            <person name="Lipzen A."/>
            <person name="Clum A."/>
            <person name="Drula E."/>
            <person name="Henrissat B."/>
            <person name="Kohler A."/>
            <person name="Grigoriev I.V."/>
            <person name="Martin F.M."/>
            <person name="Hacquard S."/>
        </authorList>
    </citation>
    <scope>NUCLEOTIDE SEQUENCE</scope>
    <source>
        <strain evidence="2">MPI-CAGE-AT-0147</strain>
    </source>
</reference>
<proteinExistence type="predicted"/>
<feature type="signal peptide" evidence="1">
    <location>
        <begin position="1"/>
        <end position="19"/>
    </location>
</feature>
<protein>
    <recommendedName>
        <fullName evidence="4">Secreted protein</fullName>
    </recommendedName>
</protein>
<evidence type="ECO:0008006" key="4">
    <source>
        <dbReference type="Google" id="ProtNLM"/>
    </source>
</evidence>